<dbReference type="OrthoDB" id="9812701at2"/>
<dbReference type="CDD" id="cd06261">
    <property type="entry name" value="TM_PBP2"/>
    <property type="match status" value="1"/>
</dbReference>
<protein>
    <submittedName>
        <fullName evidence="10">Peptide ABC transporter permease</fullName>
    </submittedName>
</protein>
<keyword evidence="3" id="KW-1003">Cell membrane</keyword>
<dbReference type="PROSITE" id="PS50928">
    <property type="entry name" value="ABC_TM1"/>
    <property type="match status" value="1"/>
</dbReference>
<evidence type="ECO:0000256" key="7">
    <source>
        <dbReference type="RuleBase" id="RU363032"/>
    </source>
</evidence>
<dbReference type="GO" id="GO:0055085">
    <property type="term" value="P:transmembrane transport"/>
    <property type="evidence" value="ECO:0007669"/>
    <property type="project" value="InterPro"/>
</dbReference>
<evidence type="ECO:0000259" key="9">
    <source>
        <dbReference type="PROSITE" id="PS50928"/>
    </source>
</evidence>
<dbReference type="RefSeq" id="WP_063070229.1">
    <property type="nucleotide sequence ID" value="NZ_LQXA01000004.1"/>
</dbReference>
<dbReference type="Proteomes" id="UP000076218">
    <property type="component" value="Unassembled WGS sequence"/>
</dbReference>
<keyword evidence="2 7" id="KW-0813">Transport</keyword>
<dbReference type="PANTHER" id="PTHR43386:SF1">
    <property type="entry name" value="D,D-DIPEPTIDE TRANSPORT SYSTEM PERMEASE PROTEIN DDPC-RELATED"/>
    <property type="match status" value="1"/>
</dbReference>
<evidence type="ECO:0000313" key="10">
    <source>
        <dbReference type="EMBL" id="KZC96468.1"/>
    </source>
</evidence>
<dbReference type="Gene3D" id="1.10.3720.10">
    <property type="entry name" value="MetI-like"/>
    <property type="match status" value="1"/>
</dbReference>
<comment type="subcellular location">
    <subcellularLocation>
        <location evidence="1 7">Cell membrane</location>
        <topology evidence="1 7">Multi-pass membrane protein</topology>
    </subcellularLocation>
</comment>
<comment type="similarity">
    <text evidence="7">Belongs to the binding-protein-dependent transport system permease family.</text>
</comment>
<evidence type="ECO:0000256" key="4">
    <source>
        <dbReference type="ARBA" id="ARBA00022692"/>
    </source>
</evidence>
<evidence type="ECO:0000256" key="8">
    <source>
        <dbReference type="SAM" id="MobiDB-lite"/>
    </source>
</evidence>
<keyword evidence="4 7" id="KW-0812">Transmembrane</keyword>
<dbReference type="InterPro" id="IPR035906">
    <property type="entry name" value="MetI-like_sf"/>
</dbReference>
<dbReference type="InterPro" id="IPR050366">
    <property type="entry name" value="BP-dependent_transpt_permease"/>
</dbReference>
<dbReference type="PANTHER" id="PTHR43386">
    <property type="entry name" value="OLIGOPEPTIDE TRANSPORT SYSTEM PERMEASE PROTEIN APPC"/>
    <property type="match status" value="1"/>
</dbReference>
<dbReference type="GO" id="GO:0005886">
    <property type="term" value="C:plasma membrane"/>
    <property type="evidence" value="ECO:0007669"/>
    <property type="project" value="UniProtKB-SubCell"/>
</dbReference>
<feature type="region of interest" description="Disordered" evidence="8">
    <location>
        <begin position="1"/>
        <end position="24"/>
    </location>
</feature>
<evidence type="ECO:0000256" key="2">
    <source>
        <dbReference type="ARBA" id="ARBA00022448"/>
    </source>
</evidence>
<feature type="transmembrane region" description="Helical" evidence="7">
    <location>
        <begin position="120"/>
        <end position="144"/>
    </location>
</feature>
<name>A0A154V516_9MICO</name>
<gene>
    <name evidence="10" type="ORF">AWH51_02605</name>
</gene>
<dbReference type="EMBL" id="LQXA01000004">
    <property type="protein sequence ID" value="KZC96468.1"/>
    <property type="molecule type" value="Genomic_DNA"/>
</dbReference>
<evidence type="ECO:0000256" key="3">
    <source>
        <dbReference type="ARBA" id="ARBA00022475"/>
    </source>
</evidence>
<dbReference type="STRING" id="31965.AWH51_02605"/>
<evidence type="ECO:0000256" key="6">
    <source>
        <dbReference type="ARBA" id="ARBA00023136"/>
    </source>
</evidence>
<keyword evidence="5 7" id="KW-1133">Transmembrane helix</keyword>
<sequence length="320" mass="33432">MTATLQGASVPDSASPYPTGRPPAVTPAKRVVQALRSKPSVIASVVFVVLVLVLAVFAPLLSGITGWGPTTFDATAVDPVLGGLPIGPFGGVSASHWFGVEPQNGRDIFARIAYGARVSMLIAVSATIVTTTVGVIAGMVAGYFGGIVDQVVSRVMDFLMAFPALIFMIAILSALPAGSRPALLVLTLSVFGWPYTARIVRGQTMTIRTRDFVEAARASGASSMGVIFREVMPNLRGTIIVLATLAVPGYIGTEAGLSFLGVGVLPPTPSWGQMIADSVNWYTVDPAYFIVPGSFLFLTVLAFTVFGDHLRTALEQGEAA</sequence>
<keyword evidence="6 7" id="KW-0472">Membrane</keyword>
<feature type="transmembrane region" description="Helical" evidence="7">
    <location>
        <begin position="239"/>
        <end position="266"/>
    </location>
</feature>
<organism evidence="10 11">
    <name type="scientific">Clavibacter tessellarius</name>
    <dbReference type="NCBI Taxonomy" id="31965"/>
    <lineage>
        <taxon>Bacteria</taxon>
        <taxon>Bacillati</taxon>
        <taxon>Actinomycetota</taxon>
        <taxon>Actinomycetes</taxon>
        <taxon>Micrococcales</taxon>
        <taxon>Microbacteriaceae</taxon>
        <taxon>Clavibacter</taxon>
    </lineage>
</organism>
<reference evidence="10 11" key="1">
    <citation type="submission" date="2016-01" db="EMBL/GenBank/DDBJ databases">
        <title>Draft genome sequence of Clavibacter michiganensis subsp. tessellarius DOAB 609.</title>
        <authorList>
            <person name="Tambong J.T."/>
        </authorList>
    </citation>
    <scope>NUCLEOTIDE SEQUENCE [LARGE SCALE GENOMIC DNA]</scope>
    <source>
        <strain evidence="10 11">DOAB 609</strain>
    </source>
</reference>
<feature type="domain" description="ABC transmembrane type-1" evidence="9">
    <location>
        <begin position="116"/>
        <end position="307"/>
    </location>
</feature>
<evidence type="ECO:0000256" key="5">
    <source>
        <dbReference type="ARBA" id="ARBA00022989"/>
    </source>
</evidence>
<dbReference type="InterPro" id="IPR000515">
    <property type="entry name" value="MetI-like"/>
</dbReference>
<comment type="caution">
    <text evidence="10">The sequence shown here is derived from an EMBL/GenBank/DDBJ whole genome shotgun (WGS) entry which is preliminary data.</text>
</comment>
<evidence type="ECO:0000256" key="1">
    <source>
        <dbReference type="ARBA" id="ARBA00004651"/>
    </source>
</evidence>
<dbReference type="AlphaFoldDB" id="A0A154V516"/>
<dbReference type="SUPFAM" id="SSF161098">
    <property type="entry name" value="MetI-like"/>
    <property type="match status" value="1"/>
</dbReference>
<proteinExistence type="inferred from homology"/>
<feature type="transmembrane region" description="Helical" evidence="7">
    <location>
        <begin position="156"/>
        <end position="175"/>
    </location>
</feature>
<evidence type="ECO:0000313" key="11">
    <source>
        <dbReference type="Proteomes" id="UP000076218"/>
    </source>
</evidence>
<dbReference type="Pfam" id="PF00528">
    <property type="entry name" value="BPD_transp_1"/>
    <property type="match status" value="1"/>
</dbReference>
<feature type="transmembrane region" description="Helical" evidence="7">
    <location>
        <begin position="286"/>
        <end position="306"/>
    </location>
</feature>
<feature type="transmembrane region" description="Helical" evidence="7">
    <location>
        <begin position="40"/>
        <end position="61"/>
    </location>
</feature>
<accession>A0A154V516</accession>